<dbReference type="InterPro" id="IPR052196">
    <property type="entry name" value="Bact_Kbp"/>
</dbReference>
<dbReference type="Proteomes" id="UP000535838">
    <property type="component" value="Unassembled WGS sequence"/>
</dbReference>
<dbReference type="SUPFAM" id="SSF54106">
    <property type="entry name" value="LysM domain"/>
    <property type="match status" value="1"/>
</dbReference>
<gene>
    <name evidence="2" type="ORF">H7B67_24830</name>
</gene>
<evidence type="ECO:0000259" key="1">
    <source>
        <dbReference type="PROSITE" id="PS51782"/>
    </source>
</evidence>
<dbReference type="InterPro" id="IPR018392">
    <property type="entry name" value="LysM"/>
</dbReference>
<name>A0A841T671_9BACL</name>
<dbReference type="InterPro" id="IPR036779">
    <property type="entry name" value="LysM_dom_sf"/>
</dbReference>
<dbReference type="PANTHER" id="PTHR34700:SF4">
    <property type="entry name" value="PHAGE-LIKE ELEMENT PBSX PROTEIN XKDP"/>
    <property type="match status" value="1"/>
</dbReference>
<proteinExistence type="predicted"/>
<dbReference type="CDD" id="cd00118">
    <property type="entry name" value="LysM"/>
    <property type="match status" value="1"/>
</dbReference>
<dbReference type="Pfam" id="PF01476">
    <property type="entry name" value="LysM"/>
    <property type="match status" value="1"/>
</dbReference>
<dbReference type="PANTHER" id="PTHR34700">
    <property type="entry name" value="POTASSIUM BINDING PROTEIN KBP"/>
    <property type="match status" value="1"/>
</dbReference>
<feature type="domain" description="LysM" evidence="1">
    <location>
        <begin position="158"/>
        <end position="208"/>
    </location>
</feature>
<dbReference type="PROSITE" id="PS51782">
    <property type="entry name" value="LYSM"/>
    <property type="match status" value="1"/>
</dbReference>
<accession>A0A841T671</accession>
<keyword evidence="3" id="KW-1185">Reference proteome</keyword>
<dbReference type="AlphaFoldDB" id="A0A841T671"/>
<organism evidence="2 3">
    <name type="scientific">Cohnella thailandensis</name>
    <dbReference type="NCBI Taxonomy" id="557557"/>
    <lineage>
        <taxon>Bacteria</taxon>
        <taxon>Bacillati</taxon>
        <taxon>Bacillota</taxon>
        <taxon>Bacilli</taxon>
        <taxon>Bacillales</taxon>
        <taxon>Paenibacillaceae</taxon>
        <taxon>Cohnella</taxon>
    </lineage>
</organism>
<dbReference type="SMART" id="SM00257">
    <property type="entry name" value="LysM"/>
    <property type="match status" value="1"/>
</dbReference>
<dbReference type="EMBL" id="JACJVQ010000021">
    <property type="protein sequence ID" value="MBB6637367.1"/>
    <property type="molecule type" value="Genomic_DNA"/>
</dbReference>
<dbReference type="Gene3D" id="3.10.350.10">
    <property type="entry name" value="LysM domain"/>
    <property type="match status" value="1"/>
</dbReference>
<evidence type="ECO:0000313" key="3">
    <source>
        <dbReference type="Proteomes" id="UP000535838"/>
    </source>
</evidence>
<protein>
    <submittedName>
        <fullName evidence="2">LysM peptidoglycan-binding domain-containing protein</fullName>
    </submittedName>
</protein>
<sequence length="209" mass="23388">MDIYLIDGSEKFQFPVNPEEISINREKQYETFQILSLGEVDMAQQEKIKEISFSSFFPMEEDPSYCRYAGIPDPQEALERLITLLNSKKPVRLLITETAVNVLVYVSSVNTVFRGGEPGDISFDIAFRTWREMKVKKAGSEAADAVAPARTDTKAVPKVYVVRAGDTLSAIAKRELGSSSKWSAIYEKNKTTIGKDPNRIVVGQKLVMP</sequence>
<reference evidence="2 3" key="1">
    <citation type="submission" date="2020-08" db="EMBL/GenBank/DDBJ databases">
        <title>Cohnella phylogeny.</title>
        <authorList>
            <person name="Dunlap C."/>
        </authorList>
    </citation>
    <scope>NUCLEOTIDE SEQUENCE [LARGE SCALE GENOMIC DNA]</scope>
    <source>
        <strain evidence="2 3">DSM 25241</strain>
    </source>
</reference>
<evidence type="ECO:0000313" key="2">
    <source>
        <dbReference type="EMBL" id="MBB6637367.1"/>
    </source>
</evidence>
<dbReference type="RefSeq" id="WP_185122571.1">
    <property type="nucleotide sequence ID" value="NZ_JACJVQ010000021.1"/>
</dbReference>
<comment type="caution">
    <text evidence="2">The sequence shown here is derived from an EMBL/GenBank/DDBJ whole genome shotgun (WGS) entry which is preliminary data.</text>
</comment>